<dbReference type="EMBL" id="KV440978">
    <property type="protein sequence ID" value="OAD74791.1"/>
    <property type="molecule type" value="Genomic_DNA"/>
</dbReference>
<dbReference type="GO" id="GO:0005739">
    <property type="term" value="C:mitochondrion"/>
    <property type="evidence" value="ECO:0007669"/>
    <property type="project" value="TreeGrafter"/>
</dbReference>
<comment type="similarity">
    <text evidence="1">Belongs to the NipSnap family.</text>
</comment>
<dbReference type="InterPro" id="IPR012577">
    <property type="entry name" value="NIPSNAP"/>
</dbReference>
<proteinExistence type="inferred from homology"/>
<evidence type="ECO:0000256" key="1">
    <source>
        <dbReference type="ARBA" id="ARBA00005291"/>
    </source>
</evidence>
<dbReference type="PANTHER" id="PTHR21017:SF17">
    <property type="entry name" value="PROTEIN NIPSNAP"/>
    <property type="match status" value="1"/>
</dbReference>
<evidence type="ECO:0000259" key="2">
    <source>
        <dbReference type="Pfam" id="PF07978"/>
    </source>
</evidence>
<dbReference type="OrthoDB" id="10262843at2759"/>
<dbReference type="SUPFAM" id="SSF54909">
    <property type="entry name" value="Dimeric alpha+beta barrel"/>
    <property type="match status" value="2"/>
</dbReference>
<keyword evidence="4" id="KW-1185">Reference proteome</keyword>
<dbReference type="GeneID" id="28989135"/>
<name>A0A163AP01_PHYB8</name>
<accession>A0A163AP01</accession>
<organism evidence="3 4">
    <name type="scientific">Phycomyces blakesleeanus (strain ATCC 8743b / DSM 1359 / FGSC 10004 / NBRC 33097 / NRRL 1555)</name>
    <dbReference type="NCBI Taxonomy" id="763407"/>
    <lineage>
        <taxon>Eukaryota</taxon>
        <taxon>Fungi</taxon>
        <taxon>Fungi incertae sedis</taxon>
        <taxon>Mucoromycota</taxon>
        <taxon>Mucoromycotina</taxon>
        <taxon>Mucoromycetes</taxon>
        <taxon>Mucorales</taxon>
        <taxon>Phycomycetaceae</taxon>
        <taxon>Phycomyces</taxon>
    </lineage>
</organism>
<dbReference type="InterPro" id="IPR051557">
    <property type="entry name" value="NipSnap_domain"/>
</dbReference>
<dbReference type="RefSeq" id="XP_018292831.1">
    <property type="nucleotide sequence ID" value="XM_018428229.1"/>
</dbReference>
<dbReference type="FunFam" id="3.30.70.100:FF:000004">
    <property type="entry name" value="NIPSNAP family protein"/>
    <property type="match status" value="1"/>
</dbReference>
<evidence type="ECO:0000313" key="3">
    <source>
        <dbReference type="EMBL" id="OAD74791.1"/>
    </source>
</evidence>
<protein>
    <recommendedName>
        <fullName evidence="2">NIPSNAP domain-containing protein</fullName>
    </recommendedName>
</protein>
<dbReference type="InterPro" id="IPR011008">
    <property type="entry name" value="Dimeric_a/b-barrel"/>
</dbReference>
<reference evidence="4" key="1">
    <citation type="submission" date="2015-06" db="EMBL/GenBank/DDBJ databases">
        <title>Expansion of signal transduction pathways in fungi by whole-genome duplication.</title>
        <authorList>
            <consortium name="DOE Joint Genome Institute"/>
            <person name="Corrochano L.M."/>
            <person name="Kuo A."/>
            <person name="Marcet-Houben M."/>
            <person name="Polaino S."/>
            <person name="Salamov A."/>
            <person name="Villalobos J.M."/>
            <person name="Alvarez M.I."/>
            <person name="Avalos J."/>
            <person name="Benito E.P."/>
            <person name="Benoit I."/>
            <person name="Burger G."/>
            <person name="Camino L.P."/>
            <person name="Canovas D."/>
            <person name="Cerda-Olmedo E."/>
            <person name="Cheng J.-F."/>
            <person name="Dominguez A."/>
            <person name="Elias M."/>
            <person name="Eslava A.P."/>
            <person name="Glaser F."/>
            <person name="Grimwood J."/>
            <person name="Gutierrez G."/>
            <person name="Heitman J."/>
            <person name="Henrissat B."/>
            <person name="Iturriaga E.A."/>
            <person name="Lang B.F."/>
            <person name="Lavin J.L."/>
            <person name="Lee S."/>
            <person name="Li W."/>
            <person name="Lindquist E."/>
            <person name="Lopez-Garcia S."/>
            <person name="Luque E.M."/>
            <person name="Marcos A.T."/>
            <person name="Martin J."/>
            <person name="McCluskey K."/>
            <person name="Medina H.R."/>
            <person name="Miralles-Duran A."/>
            <person name="Miyazaki A."/>
            <person name="Munoz-Torres E."/>
            <person name="Oguiza J.A."/>
            <person name="Ohm R."/>
            <person name="Olmedo M."/>
            <person name="Orejas M."/>
            <person name="Ortiz-Castellanos L."/>
            <person name="Pisabarro A.G."/>
            <person name="Rodriguez-Romero J."/>
            <person name="Ruiz-Herrera J."/>
            <person name="Ruiz-Vazquez R."/>
            <person name="Sanz C."/>
            <person name="Schackwitz W."/>
            <person name="Schmutz J."/>
            <person name="Shahriari M."/>
            <person name="Shelest E."/>
            <person name="Silva-Franco F."/>
            <person name="Soanes D."/>
            <person name="Syed K."/>
            <person name="Tagua V.G."/>
            <person name="Talbot N.J."/>
            <person name="Thon M."/>
            <person name="De vries R.P."/>
            <person name="Wiebenga A."/>
            <person name="Yadav J.S."/>
            <person name="Braun E.L."/>
            <person name="Baker S."/>
            <person name="Garre V."/>
            <person name="Horwitz B."/>
            <person name="Torres-Martinez S."/>
            <person name="Idnurm A."/>
            <person name="Herrera-Estrella A."/>
            <person name="Gabaldon T."/>
            <person name="Grigoriev I.V."/>
        </authorList>
    </citation>
    <scope>NUCLEOTIDE SEQUENCE [LARGE SCALE GENOMIC DNA]</scope>
    <source>
        <strain evidence="4">NRRL 1555(-)</strain>
    </source>
</reference>
<dbReference type="PANTHER" id="PTHR21017">
    <property type="entry name" value="NIPSNAP-RELATED"/>
    <property type="match status" value="1"/>
</dbReference>
<evidence type="ECO:0000313" key="4">
    <source>
        <dbReference type="Proteomes" id="UP000077315"/>
    </source>
</evidence>
<sequence length="291" mass="34340">MALLSRQFLPFSQSCRRIFGTAFVLNLQRTKKSISFEPEEPTQKGRRKELIEAVLYGSKKVKEEERQTHSKMLARGKYVHELQKHKVKPDKVDAYIELMTSHLPYIANDPLNDVHLCGSWMIDIGEQDTFVHVWEYKGYPGHLQTMERLAKDPNHIRFLKELGPLLSSRENNMMLEFSFWKTSPPKISNGLFELRRYSLKPGSLLEWEMYWRKGLECRRQFCEPVGAWFTQLGSLNTVYHMWSYPDLQTRKTSRESAWSLDEWPQTVYNTVRLVDNMTSYILKPLPFSPLR</sequence>
<gene>
    <name evidence="3" type="ORF">PHYBLDRAFT_111684</name>
</gene>
<dbReference type="Proteomes" id="UP000077315">
    <property type="component" value="Unassembled WGS sequence"/>
</dbReference>
<dbReference type="GO" id="GO:0000423">
    <property type="term" value="P:mitophagy"/>
    <property type="evidence" value="ECO:0007669"/>
    <property type="project" value="UniProtKB-ARBA"/>
</dbReference>
<dbReference type="InParanoid" id="A0A163AP01"/>
<dbReference type="Gene3D" id="3.30.70.100">
    <property type="match status" value="2"/>
</dbReference>
<dbReference type="STRING" id="763407.A0A163AP01"/>
<dbReference type="AlphaFoldDB" id="A0A163AP01"/>
<dbReference type="Pfam" id="PF07978">
    <property type="entry name" value="NIPSNAP"/>
    <property type="match status" value="2"/>
</dbReference>
<dbReference type="VEuPathDB" id="FungiDB:PHYBLDRAFT_111684"/>
<feature type="domain" description="NIPSNAP" evidence="2">
    <location>
        <begin position="192"/>
        <end position="289"/>
    </location>
</feature>
<feature type="domain" description="NIPSNAP" evidence="2">
    <location>
        <begin position="81"/>
        <end position="179"/>
    </location>
</feature>